<dbReference type="Proteomes" id="UP001206128">
    <property type="component" value="Unassembled WGS sequence"/>
</dbReference>
<comment type="caution">
    <text evidence="1">The sequence shown here is derived from an EMBL/GenBank/DDBJ whole genome shotgun (WGS) entry which is preliminary data.</text>
</comment>
<reference evidence="1" key="1">
    <citation type="submission" date="2022-06" db="EMBL/GenBank/DDBJ databases">
        <title>Genomic Encyclopedia of Archaeal and Bacterial Type Strains, Phase II (KMG-II): from individual species to whole genera.</title>
        <authorList>
            <person name="Goeker M."/>
        </authorList>
    </citation>
    <scope>NUCLEOTIDE SEQUENCE</scope>
    <source>
        <strain evidence="1">DSM 43935</strain>
    </source>
</reference>
<keyword evidence="2" id="KW-1185">Reference proteome</keyword>
<evidence type="ECO:0000313" key="1">
    <source>
        <dbReference type="EMBL" id="MCP2167937.1"/>
    </source>
</evidence>
<gene>
    <name evidence="1" type="ORF">LX83_004811</name>
</gene>
<name>A0AAE3GIC0_9PSEU</name>
<evidence type="ECO:0000313" key="2">
    <source>
        <dbReference type="Proteomes" id="UP001206128"/>
    </source>
</evidence>
<protein>
    <submittedName>
        <fullName evidence="1">Uncharacterized protein</fullName>
    </submittedName>
</protein>
<dbReference type="AlphaFoldDB" id="A0AAE3GIC0"/>
<sequence length="107" mass="12081">MTHPEPHARPRWQRTGHARFPLAAVVDGQWWVLRMNSFPDHARWTLFINSAPRWDIDDMPSPWKLPDLRSAPLLEPGTAEEALAPIQHLVAYGSEVGEPCDGPFCCG</sequence>
<dbReference type="RefSeq" id="WP_253775312.1">
    <property type="nucleotide sequence ID" value="NZ_JAMTCK010000012.1"/>
</dbReference>
<dbReference type="EMBL" id="JAMTCK010000012">
    <property type="protein sequence ID" value="MCP2167937.1"/>
    <property type="molecule type" value="Genomic_DNA"/>
</dbReference>
<proteinExistence type="predicted"/>
<accession>A0AAE3GIC0</accession>
<organism evidence="1 2">
    <name type="scientific">Goodfellowiella coeruleoviolacea</name>
    <dbReference type="NCBI Taxonomy" id="334858"/>
    <lineage>
        <taxon>Bacteria</taxon>
        <taxon>Bacillati</taxon>
        <taxon>Actinomycetota</taxon>
        <taxon>Actinomycetes</taxon>
        <taxon>Pseudonocardiales</taxon>
        <taxon>Pseudonocardiaceae</taxon>
        <taxon>Goodfellowiella</taxon>
    </lineage>
</organism>